<dbReference type="RefSeq" id="WP_322878709.1">
    <property type="nucleotide sequence ID" value="NZ_JAVMIP010000012.1"/>
</dbReference>
<feature type="region of interest" description="Disordered" evidence="1">
    <location>
        <begin position="126"/>
        <end position="175"/>
    </location>
</feature>
<reference evidence="5" key="1">
    <citation type="submission" date="2023-07" db="EMBL/GenBank/DDBJ databases">
        <authorList>
            <person name="Luz R."/>
            <person name="Cordeiro R."/>
            <person name="Fonseca A."/>
            <person name="Goncalves V."/>
        </authorList>
    </citation>
    <scope>NUCLEOTIDE SEQUENCE [LARGE SCALE GENOMIC DNA]</scope>
    <source>
        <strain evidence="5">BACA0444</strain>
    </source>
</reference>
<comment type="caution">
    <text evidence="4">The sequence shown here is derived from an EMBL/GenBank/DDBJ whole genome shotgun (WGS) entry which is preliminary data.</text>
</comment>
<dbReference type="Pfam" id="PF00395">
    <property type="entry name" value="SLH"/>
    <property type="match status" value="1"/>
</dbReference>
<evidence type="ECO:0000259" key="3">
    <source>
        <dbReference type="PROSITE" id="PS51272"/>
    </source>
</evidence>
<proteinExistence type="predicted"/>
<dbReference type="PROSITE" id="PS51272">
    <property type="entry name" value="SLH"/>
    <property type="match status" value="2"/>
</dbReference>
<feature type="signal peptide" evidence="2">
    <location>
        <begin position="1"/>
        <end position="26"/>
    </location>
</feature>
<name>A0AAE4FUJ2_9CYAN</name>
<keyword evidence="5" id="KW-1185">Reference proteome</keyword>
<feature type="compositionally biased region" description="Pro residues" evidence="1">
    <location>
        <begin position="147"/>
        <end position="164"/>
    </location>
</feature>
<dbReference type="PROSITE" id="PS51257">
    <property type="entry name" value="PROKAR_LIPOPROTEIN"/>
    <property type="match status" value="1"/>
</dbReference>
<feature type="chain" id="PRO_5042221972" evidence="2">
    <location>
        <begin position="27"/>
        <end position="399"/>
    </location>
</feature>
<gene>
    <name evidence="4" type="ORF">RIF25_11685</name>
</gene>
<dbReference type="PANTHER" id="PTHR33740">
    <property type="entry name" value="GPI-ANCHORED ADHESIN-LIKE PROTEIN"/>
    <property type="match status" value="1"/>
</dbReference>
<dbReference type="Proteomes" id="UP001268256">
    <property type="component" value="Unassembled WGS sequence"/>
</dbReference>
<protein>
    <submittedName>
        <fullName evidence="4">S-layer homology domain-containing protein</fullName>
    </submittedName>
</protein>
<evidence type="ECO:0000256" key="2">
    <source>
        <dbReference type="SAM" id="SignalP"/>
    </source>
</evidence>
<organism evidence="4 5">
    <name type="scientific">Pseudocalidococcus azoricus BACA0444</name>
    <dbReference type="NCBI Taxonomy" id="2918990"/>
    <lineage>
        <taxon>Bacteria</taxon>
        <taxon>Bacillati</taxon>
        <taxon>Cyanobacteriota</taxon>
        <taxon>Cyanophyceae</taxon>
        <taxon>Acaryochloridales</taxon>
        <taxon>Thermosynechococcaceae</taxon>
        <taxon>Pseudocalidococcus</taxon>
        <taxon>Pseudocalidococcus azoricus</taxon>
    </lineage>
</organism>
<evidence type="ECO:0000313" key="5">
    <source>
        <dbReference type="Proteomes" id="UP001268256"/>
    </source>
</evidence>
<evidence type="ECO:0000256" key="1">
    <source>
        <dbReference type="SAM" id="MobiDB-lite"/>
    </source>
</evidence>
<feature type="domain" description="SLH" evidence="3">
    <location>
        <begin position="246"/>
        <end position="313"/>
    </location>
</feature>
<keyword evidence="2" id="KW-0732">Signal</keyword>
<dbReference type="EMBL" id="JAVMIP010000012">
    <property type="protein sequence ID" value="MDS3861467.1"/>
    <property type="molecule type" value="Genomic_DNA"/>
</dbReference>
<feature type="domain" description="SLH" evidence="3">
    <location>
        <begin position="172"/>
        <end position="237"/>
    </location>
</feature>
<feature type="compositionally biased region" description="Polar residues" evidence="1">
    <location>
        <begin position="126"/>
        <end position="140"/>
    </location>
</feature>
<evidence type="ECO:0000313" key="4">
    <source>
        <dbReference type="EMBL" id="MDS3861467.1"/>
    </source>
</evidence>
<sequence>MSFPLSRWIFLKITPILVVTSLAGCAGNQAWEQAFSADPNTQTWNEASPAPLKLPPELQFPQASLIKTLPLDNGQSETHWQTSQPPLAIQGFYQQQLTQLGWQLQPPETVGTQLILQAQKDTDQLRLTLNPPTNNGTEFTIQFGPGQPAPNPTNSPTSPTPTPQASPADLPPQTFTDLAQAPATLQPALQDLAELGVITGSSQNPQQFAPNQPITRGTYARWLVTAHNRFYADRPARQIRLGSPNDKPLFNDVPKTNPDFPYIQGLAAAGYLPSPLTGSVTPLFRPNAPLTRETLLQWKVPLDVQRNLTTTAVDRIEQTWGFKDSNRITPEALSATAADFQNGDLSNIRRIFGATLLLQPQKPVTRAEAAASLWYMGNQAGDGLSAQDILGKTTAPSSN</sequence>
<dbReference type="InterPro" id="IPR001119">
    <property type="entry name" value="SLH_dom"/>
</dbReference>
<dbReference type="PANTHER" id="PTHR33740:SF3">
    <property type="entry name" value="GPI-ANCHORED ADHESIN-LIKE PROTEIN"/>
    <property type="match status" value="1"/>
</dbReference>
<accession>A0AAE4FUJ2</accession>
<dbReference type="AlphaFoldDB" id="A0AAE4FUJ2"/>